<evidence type="ECO:0000256" key="1">
    <source>
        <dbReference type="SAM" id="MobiDB-lite"/>
    </source>
</evidence>
<feature type="transmembrane region" description="Helical" evidence="2">
    <location>
        <begin position="152"/>
        <end position="181"/>
    </location>
</feature>
<reference evidence="3" key="1">
    <citation type="submission" date="2022-10" db="EMBL/GenBank/DDBJ databases">
        <authorList>
            <person name="Koch H."/>
        </authorList>
    </citation>
    <scope>NUCLEOTIDE SEQUENCE</scope>
    <source>
        <strain evidence="3">DNF</strain>
    </source>
</reference>
<keyword evidence="4" id="KW-1185">Reference proteome</keyword>
<accession>A0AA86T297</accession>
<dbReference type="KEGG" id="nti:DNFV4_00809"/>
<dbReference type="AlphaFoldDB" id="A0AA86T297"/>
<protein>
    <submittedName>
        <fullName evidence="3">Uncharacterized protein</fullName>
    </submittedName>
</protein>
<feature type="transmembrane region" description="Helical" evidence="2">
    <location>
        <begin position="6"/>
        <end position="23"/>
    </location>
</feature>
<keyword evidence="2" id="KW-0472">Membrane</keyword>
<gene>
    <name evidence="3" type="ORF">DNFV4_00809</name>
</gene>
<name>A0AA86T297_9BACT</name>
<dbReference type="EMBL" id="OX365700">
    <property type="protein sequence ID" value="CAI4030381.1"/>
    <property type="molecule type" value="Genomic_DNA"/>
</dbReference>
<dbReference type="RefSeq" id="WP_289267371.1">
    <property type="nucleotide sequence ID" value="NZ_OX365700.1"/>
</dbReference>
<keyword evidence="2" id="KW-0812">Transmembrane</keyword>
<feature type="transmembrane region" description="Helical" evidence="2">
    <location>
        <begin position="126"/>
        <end position="146"/>
    </location>
</feature>
<evidence type="ECO:0000256" key="2">
    <source>
        <dbReference type="SAM" id="Phobius"/>
    </source>
</evidence>
<feature type="region of interest" description="Disordered" evidence="1">
    <location>
        <begin position="203"/>
        <end position="223"/>
    </location>
</feature>
<organism evidence="3 4">
    <name type="scientific">Nitrospira tepida</name>
    <dbReference type="NCBI Taxonomy" id="2973512"/>
    <lineage>
        <taxon>Bacteria</taxon>
        <taxon>Pseudomonadati</taxon>
        <taxon>Nitrospirota</taxon>
        <taxon>Nitrospiria</taxon>
        <taxon>Nitrospirales</taxon>
        <taxon>Nitrospiraceae</taxon>
        <taxon>Nitrospira</taxon>
    </lineage>
</organism>
<keyword evidence="2" id="KW-1133">Transmembrane helix</keyword>
<evidence type="ECO:0000313" key="3">
    <source>
        <dbReference type="EMBL" id="CAI4030381.1"/>
    </source>
</evidence>
<sequence>MIAAGLFMFVLVLGFIVLDWWYFAQGRSDATRYGCRVAAVAQPVAVPSASELAARFHPSGILPLPHGAARLFPNERRMVLQPDCRRFASRFRTAWPMKGSIDIASGEGGVELVCTKRIPWSSAIVTLLWFALVGLGTAGFLISYLLQGGFTSLSGILMGVGVAGLGTLVFAFGLVTVSLAYRLENTRLMQVWEELRQALRGADADDRTSVSSGDVRQSEPSRA</sequence>
<evidence type="ECO:0000313" key="4">
    <source>
        <dbReference type="Proteomes" id="UP001179121"/>
    </source>
</evidence>
<proteinExistence type="predicted"/>
<dbReference type="Proteomes" id="UP001179121">
    <property type="component" value="Chromosome"/>
</dbReference>